<dbReference type="GO" id="GO:0070198">
    <property type="term" value="P:protein localization to chromosome, telomeric region"/>
    <property type="evidence" value="ECO:0007669"/>
    <property type="project" value="Ensembl"/>
</dbReference>
<evidence type="ECO:0000256" key="20">
    <source>
        <dbReference type="PROSITE-ProRule" id="PRU01032"/>
    </source>
</evidence>
<feature type="active site" description="Charge relay system" evidence="20">
    <location>
        <position position="388"/>
    </location>
</feature>
<comment type="function">
    <text evidence="18">Lysosomal serine protease with tripeptidyl-peptidase I activity. May act as a non-specific lysosomal peptidase which generates tripeptides from the breakdown products produced by lysosomal proteinases. Requires substrates with an unsubstituted N-terminus.</text>
</comment>
<dbReference type="EC" id="3.4.14.9" evidence="3"/>
<feature type="binding site" evidence="20">
    <location>
        <position position="637"/>
    </location>
    <ligand>
        <name>Ca(2+)</name>
        <dbReference type="ChEBI" id="CHEBI:29108"/>
    </ligand>
</feature>
<dbReference type="InterPro" id="IPR036852">
    <property type="entry name" value="Peptidase_S8/S53_dom_sf"/>
</dbReference>
<feature type="domain" description="Peptidase S53" evidence="23">
    <location>
        <begin position="304"/>
        <end position="683"/>
    </location>
</feature>
<dbReference type="Bgee" id="ENSOANG00000040337">
    <property type="expression patterns" value="Expressed in adult mammalian kidney and 7 other cell types or tissues"/>
</dbReference>
<comment type="subunit">
    <text evidence="19">Monomer. Interacts with CLN5. Interacts with CLN3.</text>
</comment>
<evidence type="ECO:0000313" key="24">
    <source>
        <dbReference type="Ensembl" id="ENSOANP00000048818.1"/>
    </source>
</evidence>
<feature type="region of interest" description="Disordered" evidence="21">
    <location>
        <begin position="233"/>
        <end position="252"/>
    </location>
</feature>
<dbReference type="GO" id="GO:0005764">
    <property type="term" value="C:lysosome"/>
    <property type="evidence" value="ECO:0007669"/>
    <property type="project" value="UniProtKB-SubCell"/>
</dbReference>
<dbReference type="GO" id="GO:0004252">
    <property type="term" value="F:serine-type endopeptidase activity"/>
    <property type="evidence" value="ECO:0007669"/>
    <property type="project" value="UniProtKB-UniRule"/>
</dbReference>
<dbReference type="InterPro" id="IPR030400">
    <property type="entry name" value="Sedolisin_dom"/>
</dbReference>
<evidence type="ECO:0000256" key="10">
    <source>
        <dbReference type="ARBA" id="ARBA00022825"/>
    </source>
</evidence>
<keyword evidence="12" id="KW-0865">Zymogen</keyword>
<evidence type="ECO:0000256" key="19">
    <source>
        <dbReference type="ARBA" id="ARBA00046402"/>
    </source>
</evidence>
<keyword evidence="8 20" id="KW-0378">Hydrolase</keyword>
<dbReference type="OMA" id="YARSVCN"/>
<evidence type="ECO:0000256" key="2">
    <source>
        <dbReference type="ARBA" id="ARBA00004371"/>
    </source>
</evidence>
<evidence type="ECO:0000259" key="23">
    <source>
        <dbReference type="PROSITE" id="PS51695"/>
    </source>
</evidence>
<evidence type="ECO:0000256" key="7">
    <source>
        <dbReference type="ARBA" id="ARBA00022729"/>
    </source>
</evidence>
<proteinExistence type="predicted"/>
<comment type="cofactor">
    <cofactor evidence="20">
        <name>Ca(2+)</name>
        <dbReference type="ChEBI" id="CHEBI:29108"/>
    </cofactor>
    <text evidence="20">Binds 1 Ca(2+) ion per subunit.</text>
</comment>
<dbReference type="InterPro" id="IPR015366">
    <property type="entry name" value="S53_propep"/>
</dbReference>
<dbReference type="GO" id="GO:0046872">
    <property type="term" value="F:metal ion binding"/>
    <property type="evidence" value="ECO:0007669"/>
    <property type="project" value="UniProtKB-UniRule"/>
</dbReference>
<keyword evidence="6 20" id="KW-0479">Metal-binding</keyword>
<gene>
    <name evidence="24" type="primary">TPP1</name>
</gene>
<dbReference type="GO" id="GO:0030855">
    <property type="term" value="P:epithelial cell differentiation"/>
    <property type="evidence" value="ECO:0007669"/>
    <property type="project" value="Ensembl"/>
</dbReference>
<feature type="active site" description="Charge relay system" evidence="20">
    <location>
        <position position="392"/>
    </location>
</feature>
<evidence type="ECO:0000256" key="12">
    <source>
        <dbReference type="ARBA" id="ARBA00023145"/>
    </source>
</evidence>
<evidence type="ECO:0000256" key="4">
    <source>
        <dbReference type="ARBA" id="ARBA00020254"/>
    </source>
</evidence>
<dbReference type="GO" id="GO:0043171">
    <property type="term" value="P:peptide catabolic process"/>
    <property type="evidence" value="ECO:0007669"/>
    <property type="project" value="Ensembl"/>
</dbReference>
<dbReference type="InParanoid" id="A0A6I8P7H2"/>
<dbReference type="SUPFAM" id="SSF54897">
    <property type="entry name" value="Protease propeptides/inhibitors"/>
    <property type="match status" value="1"/>
</dbReference>
<keyword evidence="15" id="KW-0458">Lysosome</keyword>
<dbReference type="GO" id="GO:0055037">
    <property type="term" value="C:recycling endosome"/>
    <property type="evidence" value="ECO:0007669"/>
    <property type="project" value="Ensembl"/>
</dbReference>
<accession>A0A6I8P7H2</accession>
<reference evidence="24" key="2">
    <citation type="submission" date="2025-08" db="UniProtKB">
        <authorList>
            <consortium name="Ensembl"/>
        </authorList>
    </citation>
    <scope>IDENTIFICATION</scope>
    <source>
        <strain evidence="24">Glennie</strain>
    </source>
</reference>
<keyword evidence="13" id="KW-1015">Disulfide bond</keyword>
<dbReference type="GO" id="GO:0004175">
    <property type="term" value="F:endopeptidase activity"/>
    <property type="evidence" value="ECO:0000318"/>
    <property type="project" value="GO_Central"/>
</dbReference>
<feature type="binding site" evidence="20">
    <location>
        <position position="663"/>
    </location>
    <ligand>
        <name>Ca(2+)</name>
        <dbReference type="ChEBI" id="CHEBI:29108"/>
    </ligand>
</feature>
<dbReference type="GO" id="GO:0007040">
    <property type="term" value="P:lysosome organization"/>
    <property type="evidence" value="ECO:0007669"/>
    <property type="project" value="Ensembl"/>
</dbReference>
<protein>
    <recommendedName>
        <fullName evidence="4">Tripeptidyl-peptidase 1</fullName>
        <ecNumber evidence="3">3.4.14.9</ecNumber>
    </recommendedName>
    <alternativeName>
        <fullName evidence="16">Tripeptidyl aminopeptidase</fullName>
    </alternativeName>
    <alternativeName>
        <fullName evidence="17">Tripeptidyl-peptidase I</fullName>
    </alternativeName>
</protein>
<feature type="chain" id="PRO_5026321071" description="Tripeptidyl-peptidase 1" evidence="22">
    <location>
        <begin position="26"/>
        <end position="683"/>
    </location>
</feature>
<feature type="signal peptide" evidence="22">
    <location>
        <begin position="1"/>
        <end position="25"/>
    </location>
</feature>
<feature type="active site" description="Charge relay system" evidence="20">
    <location>
        <position position="592"/>
    </location>
</feature>
<dbReference type="GO" id="GO:0006508">
    <property type="term" value="P:proteolysis"/>
    <property type="evidence" value="ECO:0000318"/>
    <property type="project" value="GO_Central"/>
</dbReference>
<comment type="subcellular location">
    <subcellularLocation>
        <location evidence="2">Lysosome</location>
    </subcellularLocation>
</comment>
<dbReference type="PANTHER" id="PTHR14218">
    <property type="entry name" value="PROTEASE S8 TRIPEPTIDYL PEPTIDASE I CLN2"/>
    <property type="match status" value="1"/>
</dbReference>
<evidence type="ECO:0000256" key="22">
    <source>
        <dbReference type="SAM" id="SignalP"/>
    </source>
</evidence>
<dbReference type="AlphaFoldDB" id="A0A6I8P7H2"/>
<comment type="catalytic activity">
    <reaction evidence="1">
        <text>Release of an N-terminal tripeptide from a polypeptide, but also has endopeptidase activity.</text>
        <dbReference type="EC" id="3.4.14.9"/>
    </reaction>
</comment>
<evidence type="ECO:0000256" key="15">
    <source>
        <dbReference type="ARBA" id="ARBA00023228"/>
    </source>
</evidence>
<keyword evidence="5 20" id="KW-0645">Protease</keyword>
<reference evidence="24" key="3">
    <citation type="submission" date="2025-09" db="UniProtKB">
        <authorList>
            <consortium name="Ensembl"/>
        </authorList>
    </citation>
    <scope>IDENTIFICATION</scope>
    <source>
        <strain evidence="24">Glennie</strain>
    </source>
</reference>
<name>A0A6I8P7H2_ORNAN</name>
<dbReference type="FunFam" id="3.40.50.200:FF:000012">
    <property type="entry name" value="Tripeptidyl-peptidase 1 preproprotein"/>
    <property type="match status" value="1"/>
</dbReference>
<dbReference type="Pfam" id="PF09286">
    <property type="entry name" value="Pro-kuma_activ"/>
    <property type="match status" value="1"/>
</dbReference>
<dbReference type="FunCoup" id="A0A6I8P7H2">
    <property type="interactions" value="656"/>
</dbReference>
<dbReference type="GeneTree" id="ENSGT00390000008684"/>
<dbReference type="GO" id="GO:0120146">
    <property type="term" value="F:sulfatide binding"/>
    <property type="evidence" value="ECO:0007669"/>
    <property type="project" value="Ensembl"/>
</dbReference>
<evidence type="ECO:0000256" key="5">
    <source>
        <dbReference type="ARBA" id="ARBA00022670"/>
    </source>
</evidence>
<dbReference type="GO" id="GO:1905146">
    <property type="term" value="P:lysosomal protein catabolic process"/>
    <property type="evidence" value="ECO:0007669"/>
    <property type="project" value="Ensembl"/>
</dbReference>
<feature type="region of interest" description="Disordered" evidence="21">
    <location>
        <begin position="267"/>
        <end position="290"/>
    </location>
</feature>
<dbReference type="GO" id="GO:0050885">
    <property type="term" value="P:neuromuscular process controlling balance"/>
    <property type="evidence" value="ECO:0007669"/>
    <property type="project" value="Ensembl"/>
</dbReference>
<reference evidence="24 25" key="1">
    <citation type="journal article" date="2008" name="Nature">
        <title>Genome analysis of the platypus reveals unique signatures of evolution.</title>
        <authorList>
            <person name="Warren W.C."/>
            <person name="Hillier L.W."/>
            <person name="Marshall Graves J.A."/>
            <person name="Birney E."/>
            <person name="Ponting C.P."/>
            <person name="Grutzner F."/>
            <person name="Belov K."/>
            <person name="Miller W."/>
            <person name="Clarke L."/>
            <person name="Chinwalla A.T."/>
            <person name="Yang S.P."/>
            <person name="Heger A."/>
            <person name="Locke D.P."/>
            <person name="Miethke P."/>
            <person name="Waters P.D."/>
            <person name="Veyrunes F."/>
            <person name="Fulton L."/>
            <person name="Fulton B."/>
            <person name="Graves T."/>
            <person name="Wallis J."/>
            <person name="Puente X.S."/>
            <person name="Lopez-Otin C."/>
            <person name="Ordonez G.R."/>
            <person name="Eichler E.E."/>
            <person name="Chen L."/>
            <person name="Cheng Z."/>
            <person name="Deakin J.E."/>
            <person name="Alsop A."/>
            <person name="Thompson K."/>
            <person name="Kirby P."/>
            <person name="Papenfuss A.T."/>
            <person name="Wakefield M.J."/>
            <person name="Olender T."/>
            <person name="Lancet D."/>
            <person name="Huttley G.A."/>
            <person name="Smit A.F."/>
            <person name="Pask A."/>
            <person name="Temple-Smith P."/>
            <person name="Batzer M.A."/>
            <person name="Walker J.A."/>
            <person name="Konkel M.K."/>
            <person name="Harris R.S."/>
            <person name="Whittington C.M."/>
            <person name="Wong E.S."/>
            <person name="Gemmell N.J."/>
            <person name="Buschiazzo E."/>
            <person name="Vargas Jentzsch I.M."/>
            <person name="Merkel A."/>
            <person name="Schmitz J."/>
            <person name="Zemann A."/>
            <person name="Churakov G."/>
            <person name="Kriegs J.O."/>
            <person name="Brosius J."/>
            <person name="Murchison E.P."/>
            <person name="Sachidanandam R."/>
            <person name="Smith C."/>
            <person name="Hannon G.J."/>
            <person name="Tsend-Ayush E."/>
            <person name="McMillan D."/>
            <person name="Attenborough R."/>
            <person name="Rens W."/>
            <person name="Ferguson-Smith M."/>
            <person name="Lefevre C.M."/>
            <person name="Sharp J.A."/>
            <person name="Nicholas K.R."/>
            <person name="Ray D.A."/>
            <person name="Kube M."/>
            <person name="Reinhardt R."/>
            <person name="Pringle T.H."/>
            <person name="Taylor J."/>
            <person name="Jones R.C."/>
            <person name="Nixon B."/>
            <person name="Dacheux J.L."/>
            <person name="Niwa H."/>
            <person name="Sekita Y."/>
            <person name="Huang X."/>
            <person name="Stark A."/>
            <person name="Kheradpour P."/>
            <person name="Kellis M."/>
            <person name="Flicek P."/>
            <person name="Chen Y."/>
            <person name="Webber C."/>
            <person name="Hardison R."/>
            <person name="Nelson J."/>
            <person name="Hallsworth-Pepin K."/>
            <person name="Delehaunty K."/>
            <person name="Markovic C."/>
            <person name="Minx P."/>
            <person name="Feng Y."/>
            <person name="Kremitzki C."/>
            <person name="Mitreva M."/>
            <person name="Glasscock J."/>
            <person name="Wylie T."/>
            <person name="Wohldmann P."/>
            <person name="Thiru P."/>
            <person name="Nhan M.N."/>
            <person name="Pohl C.S."/>
            <person name="Smith S.M."/>
            <person name="Hou S."/>
            <person name="Nefedov M."/>
            <person name="de Jong P.J."/>
            <person name="Renfree M.B."/>
            <person name="Mardis E.R."/>
            <person name="Wilson R.K."/>
        </authorList>
    </citation>
    <scope>NUCLEOTIDE SEQUENCE [LARGE SCALE GENOMIC DNA]</scope>
    <source>
        <strain evidence="24 25">Glennie</strain>
    </source>
</reference>
<evidence type="ECO:0000256" key="9">
    <source>
        <dbReference type="ARBA" id="ARBA00022813"/>
    </source>
</evidence>
<keyword evidence="7 22" id="KW-0732">Signal</keyword>
<dbReference type="GO" id="GO:0035727">
    <property type="term" value="F:lysophosphatidic acid binding"/>
    <property type="evidence" value="ECO:0007669"/>
    <property type="project" value="Ensembl"/>
</dbReference>
<evidence type="ECO:0000256" key="17">
    <source>
        <dbReference type="ARBA" id="ARBA00032661"/>
    </source>
</evidence>
<keyword evidence="11 20" id="KW-0106">Calcium</keyword>
<dbReference type="CDD" id="cd04056">
    <property type="entry name" value="Peptidases_S53"/>
    <property type="match status" value="1"/>
</dbReference>
<dbReference type="Ensembl" id="ENSOANT00000067127.1">
    <property type="protein sequence ID" value="ENSOANP00000048818.1"/>
    <property type="gene ID" value="ENSOANG00000040337.1"/>
</dbReference>
<keyword evidence="14" id="KW-0325">Glycoprotein</keyword>
<evidence type="ECO:0000256" key="1">
    <source>
        <dbReference type="ARBA" id="ARBA00000884"/>
    </source>
</evidence>
<dbReference type="GO" id="GO:0007417">
    <property type="term" value="P:central nervous system development"/>
    <property type="evidence" value="ECO:0000318"/>
    <property type="project" value="GO_Central"/>
</dbReference>
<dbReference type="InterPro" id="IPR050819">
    <property type="entry name" value="Tripeptidyl-peptidase_I"/>
</dbReference>
<dbReference type="GO" id="GO:0005794">
    <property type="term" value="C:Golgi apparatus"/>
    <property type="evidence" value="ECO:0007669"/>
    <property type="project" value="Ensembl"/>
</dbReference>
<dbReference type="GO" id="GO:0045453">
    <property type="term" value="P:bone resorption"/>
    <property type="evidence" value="ECO:0007669"/>
    <property type="project" value="Ensembl"/>
</dbReference>
<dbReference type="SMART" id="SM00944">
    <property type="entry name" value="Pro-kuma_activ"/>
    <property type="match status" value="1"/>
</dbReference>
<evidence type="ECO:0000256" key="14">
    <source>
        <dbReference type="ARBA" id="ARBA00023180"/>
    </source>
</evidence>
<evidence type="ECO:0000256" key="18">
    <source>
        <dbReference type="ARBA" id="ARBA00045460"/>
    </source>
</evidence>
<feature type="binding site" evidence="20">
    <location>
        <position position="638"/>
    </location>
    <ligand>
        <name>Ca(2+)</name>
        <dbReference type="ChEBI" id="CHEBI:29108"/>
    </ligand>
</feature>
<organism evidence="24 25">
    <name type="scientific">Ornithorhynchus anatinus</name>
    <name type="common">Duckbill platypus</name>
    <dbReference type="NCBI Taxonomy" id="9258"/>
    <lineage>
        <taxon>Eukaryota</taxon>
        <taxon>Metazoa</taxon>
        <taxon>Chordata</taxon>
        <taxon>Craniata</taxon>
        <taxon>Vertebrata</taxon>
        <taxon>Euteleostomi</taxon>
        <taxon>Mammalia</taxon>
        <taxon>Monotremata</taxon>
        <taxon>Ornithorhynchidae</taxon>
        <taxon>Ornithorhynchus</taxon>
    </lineage>
</organism>
<dbReference type="CDD" id="cd11377">
    <property type="entry name" value="Pro-peptidase_S53"/>
    <property type="match status" value="1"/>
</dbReference>
<keyword evidence="9" id="KW-0068">Autocatalytic cleavage</keyword>
<feature type="binding site" evidence="20">
    <location>
        <position position="661"/>
    </location>
    <ligand>
        <name>Ca(2+)</name>
        <dbReference type="ChEBI" id="CHEBI:29108"/>
    </ligand>
</feature>
<keyword evidence="25" id="KW-1185">Reference proteome</keyword>
<evidence type="ECO:0000256" key="13">
    <source>
        <dbReference type="ARBA" id="ARBA00023157"/>
    </source>
</evidence>
<dbReference type="Gene3D" id="3.40.50.200">
    <property type="entry name" value="Peptidase S8/S53 domain"/>
    <property type="match status" value="1"/>
</dbReference>
<keyword evidence="10 20" id="KW-0720">Serine protease</keyword>
<evidence type="ECO:0000256" key="11">
    <source>
        <dbReference type="ARBA" id="ARBA00022837"/>
    </source>
</evidence>
<dbReference type="PANTHER" id="PTHR14218:SF15">
    <property type="entry name" value="TRIPEPTIDYL-PEPTIDASE 1"/>
    <property type="match status" value="1"/>
</dbReference>
<evidence type="ECO:0000256" key="3">
    <source>
        <dbReference type="ARBA" id="ARBA00012067"/>
    </source>
</evidence>
<dbReference type="GO" id="GO:0045121">
    <property type="term" value="C:membrane raft"/>
    <property type="evidence" value="ECO:0007669"/>
    <property type="project" value="Ensembl"/>
</dbReference>
<sequence length="683" mass="72845">MGGRGVWLLGLLGLCLSSSFYGVSSWTPEPDQSLQVPPGWTPVGRLGPEEPVVLTFALKQRNLDRLEELVLAVSNPTSPRYGKYLTLDEVATLVRPSGLTLSTVHKWLGAAGARDCQTVATQDFLECRFTAGLAEQLLAGAEFHRYEAGGQRLVRSPRPYRLPEPLAPHVDFVGGLHRFPSPSTVQQRARGQDLSVGLHLGVTPAVIRERYNLTALDVGGTAANNSQACAQVTPLSTGPAPPPAGPAAQQSPLPVLSAPRAEFPACLPSTVGLGDSPRGSSPHPRAPRRTSIQFNRIYQDTGLSAWGSTVRTLLPCPSVRPPRPGPFGAPAGLPAGSLPHPLSPQFLEQYFHATDLAKFMRLFGRSFRHQAAVERVVGPQGRGRAGLEASLDVQYLMSAGANISTWVFSNPGRHEAQEPFLQWLLALSNTSSLPWVHTVSYGDDEDSLSGVYLDRVNAELMKAGARGLTLLFASGDSGAGCRTVSSGNHVFRPSFPASSPYITAVGGTSFRNPFRVTDEVADYISGGGFSNAFPRPAYQEEAVSKFLHSSTRLPPSHYFNASGRAYPDVAALSDGYWVVSNGLPIPWVSGTSASTPVFGGILSLVNEQRLLSGRPPLGFLNPLLYQLAARGGTGLFDVTNGCHLSCLDETVQGQGFCCGPGWDPVTGWGTPNYPALLKALLLA</sequence>
<dbReference type="SUPFAM" id="SSF52743">
    <property type="entry name" value="Subtilisin-like"/>
    <property type="match status" value="1"/>
</dbReference>
<evidence type="ECO:0000256" key="6">
    <source>
        <dbReference type="ARBA" id="ARBA00022723"/>
    </source>
</evidence>
<dbReference type="GO" id="GO:0008240">
    <property type="term" value="F:tripeptidyl-peptidase activity"/>
    <property type="evidence" value="ECO:0000318"/>
    <property type="project" value="GO_Central"/>
</dbReference>
<evidence type="ECO:0000256" key="21">
    <source>
        <dbReference type="SAM" id="MobiDB-lite"/>
    </source>
</evidence>
<dbReference type="PROSITE" id="PS51695">
    <property type="entry name" value="SEDOLISIN"/>
    <property type="match status" value="1"/>
</dbReference>
<evidence type="ECO:0000313" key="25">
    <source>
        <dbReference type="Proteomes" id="UP000002279"/>
    </source>
</evidence>
<evidence type="ECO:0000256" key="8">
    <source>
        <dbReference type="ARBA" id="ARBA00022801"/>
    </source>
</evidence>
<evidence type="ECO:0000256" key="16">
    <source>
        <dbReference type="ARBA" id="ARBA00032232"/>
    </source>
</evidence>
<dbReference type="Proteomes" id="UP000002279">
    <property type="component" value="Chromosome 2"/>
</dbReference>